<dbReference type="STRING" id="485916.Dtox_1407"/>
<dbReference type="KEGG" id="dae:Dtox_1407"/>
<protein>
    <submittedName>
        <fullName evidence="1">Uncharacterized protein</fullName>
    </submittedName>
</protein>
<dbReference type="EMBL" id="CP001720">
    <property type="protein sequence ID" value="ACV62282.1"/>
    <property type="molecule type" value="Genomic_DNA"/>
</dbReference>
<reference evidence="1 2" key="1">
    <citation type="journal article" date="2009" name="Stand. Genomic Sci.">
        <title>Complete genome sequence of Desulfotomaculum acetoxidans type strain (5575).</title>
        <authorList>
            <person name="Spring S."/>
            <person name="Lapidus A."/>
            <person name="Schroder M."/>
            <person name="Gleim D."/>
            <person name="Sims D."/>
            <person name="Meincke L."/>
            <person name="Glavina Del Rio T."/>
            <person name="Tice H."/>
            <person name="Copeland A."/>
            <person name="Cheng J.F."/>
            <person name="Lucas S."/>
            <person name="Chen F."/>
            <person name="Nolan M."/>
            <person name="Bruce D."/>
            <person name="Goodwin L."/>
            <person name="Pitluck S."/>
            <person name="Ivanova N."/>
            <person name="Mavromatis K."/>
            <person name="Mikhailova N."/>
            <person name="Pati A."/>
            <person name="Chen A."/>
            <person name="Palaniappan K."/>
            <person name="Land M."/>
            <person name="Hauser L."/>
            <person name="Chang Y.J."/>
            <person name="Jeffries C.D."/>
            <person name="Chain P."/>
            <person name="Saunders E."/>
            <person name="Brettin T."/>
            <person name="Detter J.C."/>
            <person name="Goker M."/>
            <person name="Bristow J."/>
            <person name="Eisen J.A."/>
            <person name="Markowitz V."/>
            <person name="Hugenholtz P."/>
            <person name="Kyrpides N.C."/>
            <person name="Klenk H.P."/>
            <person name="Han C."/>
        </authorList>
    </citation>
    <scope>NUCLEOTIDE SEQUENCE [LARGE SCALE GENOMIC DNA]</scope>
    <source>
        <strain evidence="2">ATCC 49208 / DSM 771 / VKM B-1644</strain>
    </source>
</reference>
<evidence type="ECO:0000313" key="2">
    <source>
        <dbReference type="Proteomes" id="UP000002217"/>
    </source>
</evidence>
<dbReference type="OrthoDB" id="1725832at2"/>
<dbReference type="RefSeq" id="WP_015756997.1">
    <property type="nucleotide sequence ID" value="NC_013216.1"/>
</dbReference>
<dbReference type="HOGENOM" id="CLU_1259732_0_0_9"/>
<organism evidence="1 2">
    <name type="scientific">Desulfofarcimen acetoxidans (strain ATCC 49208 / DSM 771 / KCTC 5769 / VKM B-1644 / 5575)</name>
    <name type="common">Desulfotomaculum acetoxidans</name>
    <dbReference type="NCBI Taxonomy" id="485916"/>
    <lineage>
        <taxon>Bacteria</taxon>
        <taxon>Bacillati</taxon>
        <taxon>Bacillota</taxon>
        <taxon>Clostridia</taxon>
        <taxon>Eubacteriales</taxon>
        <taxon>Peptococcaceae</taxon>
        <taxon>Desulfofarcimen</taxon>
    </lineage>
</organism>
<proteinExistence type="predicted"/>
<gene>
    <name evidence="1" type="ordered locus">Dtox_1407</name>
</gene>
<name>C8W6J3_DESAS</name>
<evidence type="ECO:0000313" key="1">
    <source>
        <dbReference type="EMBL" id="ACV62282.1"/>
    </source>
</evidence>
<sequence>MSFQEPSQEIPIKDSCYAFGVSMMAPKLSHEIKSTTLTVRAFEVVNYLNEAEGLTVTALATLIKHNRAAAGRVLKTLYSSCMVKWLTVCGNNTVFKLWMLADRKPPKTSNEACRMAVYGFYYALARKEVPGFSWRLIRKPKTPLLAEMTYLARDTGKEAKMIIDAPRRGEKPWPEAGIIIFPSIEEANSLVLSGKRYTSDFHLLEKNGKLLANRLFEKA</sequence>
<accession>C8W6J3</accession>
<dbReference type="Proteomes" id="UP000002217">
    <property type="component" value="Chromosome"/>
</dbReference>
<dbReference type="eggNOG" id="ENOG5034C3Y">
    <property type="taxonomic scope" value="Bacteria"/>
</dbReference>
<keyword evidence="2" id="KW-1185">Reference proteome</keyword>
<dbReference type="AlphaFoldDB" id="C8W6J3"/>